<dbReference type="GO" id="GO:0005975">
    <property type="term" value="P:carbohydrate metabolic process"/>
    <property type="evidence" value="ECO:0007669"/>
    <property type="project" value="InterPro"/>
</dbReference>
<dbReference type="Gene3D" id="2.80.10.50">
    <property type="match status" value="1"/>
</dbReference>
<keyword evidence="3" id="KW-0378">Hydrolase</keyword>
<dbReference type="Proteomes" id="UP000578112">
    <property type="component" value="Unassembled WGS sequence"/>
</dbReference>
<dbReference type="PROSITE" id="PS50231">
    <property type="entry name" value="RICIN_B_LECTIN"/>
    <property type="match status" value="1"/>
</dbReference>
<dbReference type="Pfam" id="PF01374">
    <property type="entry name" value="Glyco_hydro_46"/>
    <property type="match status" value="1"/>
</dbReference>
<dbReference type="InterPro" id="IPR000400">
    <property type="entry name" value="Glyco_hydro_46"/>
</dbReference>
<protein>
    <submittedName>
        <fullName evidence="3">Chitosanase</fullName>
        <ecNumber evidence="3">3.2.1.132</ecNumber>
    </submittedName>
</protein>
<dbReference type="PANTHER" id="PTHR40469">
    <property type="entry name" value="SECRETED GLYCOSYL HYDROLASE"/>
    <property type="match status" value="1"/>
</dbReference>
<dbReference type="Gene3D" id="1.20.141.10">
    <property type="entry name" value="Chitosanase, subunit A, domain 1"/>
    <property type="match status" value="1"/>
</dbReference>
<dbReference type="GO" id="GO:0005576">
    <property type="term" value="C:extracellular region"/>
    <property type="evidence" value="ECO:0007669"/>
    <property type="project" value="InterPro"/>
</dbReference>
<dbReference type="Pfam" id="PF00652">
    <property type="entry name" value="Ricin_B_lectin"/>
    <property type="match status" value="1"/>
</dbReference>
<evidence type="ECO:0000313" key="4">
    <source>
        <dbReference type="Proteomes" id="UP000578112"/>
    </source>
</evidence>
<dbReference type="CDD" id="cd00978">
    <property type="entry name" value="chitosanase_GH46"/>
    <property type="match status" value="1"/>
</dbReference>
<evidence type="ECO:0000259" key="2">
    <source>
        <dbReference type="SMART" id="SM00458"/>
    </source>
</evidence>
<feature type="transmembrane region" description="Helical" evidence="1">
    <location>
        <begin position="12"/>
        <end position="32"/>
    </location>
</feature>
<dbReference type="EC" id="3.2.1.132" evidence="3"/>
<dbReference type="EMBL" id="JACHNH010000001">
    <property type="protein sequence ID" value="MBB4759522.1"/>
    <property type="molecule type" value="Genomic_DNA"/>
</dbReference>
<organism evidence="3 4">
    <name type="scientific">Actinoplanes digitatis</name>
    <dbReference type="NCBI Taxonomy" id="1868"/>
    <lineage>
        <taxon>Bacteria</taxon>
        <taxon>Bacillati</taxon>
        <taxon>Actinomycetota</taxon>
        <taxon>Actinomycetes</taxon>
        <taxon>Micromonosporales</taxon>
        <taxon>Micromonosporaceae</taxon>
        <taxon>Actinoplanes</taxon>
    </lineage>
</organism>
<keyword evidence="1" id="KW-0812">Transmembrane</keyword>
<name>A0A7W7HRL8_9ACTN</name>
<dbReference type="CDD" id="cd23451">
    <property type="entry name" value="beta-trefoil_Ricin_laminarinase"/>
    <property type="match status" value="1"/>
</dbReference>
<sequence length="409" mass="42993">MTIPKPPRRKRTIAYALGGVLIPAAGIAYGLLPASAAAAGPIRGLAGKCVDVAAASSANGTAVQLYDCNGTSAQTWTVGNADSSIRALGKCLDVTAAGTADGTKIQLYDCNGTAAQRWTAAANGTLVNAGSGKCLDVPNNSSANGNRLQIWSCGTGANQRWTLPGGTTPPTTAPPGSGVNLDDPAKKDVAMQIVSAAENSSLDWRAQFSYIEDIGDGRGYTAGIIGFCSGTGDMLELVQAYTATKPGNVLARYLPALRNVNGSSSHAGLDPGFTGDWRTAAADPVFRAAQESERDRVYFNPSVRDGKADGVRALGQFAYYDAAVVHGYEGMRSIRSRALGRARPPAQGGNETTWLNAFLDERVVEMKKEAAHEDVTRIDTAQRVFLRNGNLDLNTPLDFSIYGDRYHIG</sequence>
<dbReference type="InterPro" id="IPR035992">
    <property type="entry name" value="Ricin_B-like_lectins"/>
</dbReference>
<dbReference type="AlphaFoldDB" id="A0A7W7HRL8"/>
<comment type="caution">
    <text evidence="3">The sequence shown here is derived from an EMBL/GenBank/DDBJ whole genome shotgun (WGS) entry which is preliminary data.</text>
</comment>
<dbReference type="Gene3D" id="3.30.386.10">
    <property type="entry name" value="Chitosanase, subunit A, domain 2"/>
    <property type="match status" value="1"/>
</dbReference>
<dbReference type="InterPro" id="IPR023099">
    <property type="entry name" value="Glyco_hydro_46_N"/>
</dbReference>
<keyword evidence="1" id="KW-0472">Membrane</keyword>
<dbReference type="RefSeq" id="WP_184988262.1">
    <property type="nucleotide sequence ID" value="NZ_BOMK01000034.1"/>
</dbReference>
<dbReference type="SMART" id="SM00458">
    <property type="entry name" value="RICIN"/>
    <property type="match status" value="1"/>
</dbReference>
<keyword evidence="3" id="KW-0326">Glycosidase</keyword>
<evidence type="ECO:0000313" key="3">
    <source>
        <dbReference type="EMBL" id="MBB4759522.1"/>
    </source>
</evidence>
<dbReference type="SUPFAM" id="SSF50370">
    <property type="entry name" value="Ricin B-like lectins"/>
    <property type="match status" value="1"/>
</dbReference>
<dbReference type="SUPFAM" id="SSF53955">
    <property type="entry name" value="Lysozyme-like"/>
    <property type="match status" value="1"/>
</dbReference>
<dbReference type="GO" id="GO:0016977">
    <property type="term" value="F:chitosanase activity"/>
    <property type="evidence" value="ECO:0007669"/>
    <property type="project" value="UniProtKB-EC"/>
</dbReference>
<accession>A0A7W7HRL8</accession>
<reference evidence="3 4" key="1">
    <citation type="submission" date="2020-08" db="EMBL/GenBank/DDBJ databases">
        <title>Sequencing the genomes of 1000 actinobacteria strains.</title>
        <authorList>
            <person name="Klenk H.-P."/>
        </authorList>
    </citation>
    <scope>NUCLEOTIDE SEQUENCE [LARGE SCALE GENOMIC DNA]</scope>
    <source>
        <strain evidence="3 4">DSM 43149</strain>
    </source>
</reference>
<evidence type="ECO:0000256" key="1">
    <source>
        <dbReference type="SAM" id="Phobius"/>
    </source>
</evidence>
<feature type="domain" description="Ricin B lectin" evidence="2">
    <location>
        <begin position="36"/>
        <end position="164"/>
    </location>
</feature>
<dbReference type="InterPro" id="IPR000772">
    <property type="entry name" value="Ricin_B_lectin"/>
</dbReference>
<keyword evidence="1" id="KW-1133">Transmembrane helix</keyword>
<dbReference type="PANTHER" id="PTHR40469:SF2">
    <property type="entry name" value="GALACTOSE-BINDING DOMAIN-LIKE SUPERFAMILY PROTEIN"/>
    <property type="match status" value="1"/>
</dbReference>
<gene>
    <name evidence="3" type="ORF">BJ971_000078</name>
</gene>
<keyword evidence="4" id="KW-1185">Reference proteome</keyword>
<proteinExistence type="predicted"/>
<dbReference type="InterPro" id="IPR023346">
    <property type="entry name" value="Lysozyme-like_dom_sf"/>
</dbReference>